<protein>
    <recommendedName>
        <fullName evidence="10">Peptidase A1 domain-containing protein</fullName>
    </recommendedName>
</protein>
<dbReference type="GO" id="GO:0005783">
    <property type="term" value="C:endoplasmic reticulum"/>
    <property type="evidence" value="ECO:0007669"/>
    <property type="project" value="TreeGrafter"/>
</dbReference>
<evidence type="ECO:0000259" key="10">
    <source>
        <dbReference type="PROSITE" id="PS51767"/>
    </source>
</evidence>
<evidence type="ECO:0000256" key="1">
    <source>
        <dbReference type="ARBA" id="ARBA00004141"/>
    </source>
</evidence>
<comment type="subcellular location">
    <subcellularLocation>
        <location evidence="1">Membrane</location>
        <topology evidence="1">Multi-pass membrane protein</topology>
    </subcellularLocation>
</comment>
<evidence type="ECO:0000256" key="9">
    <source>
        <dbReference type="SAM" id="Phobius"/>
    </source>
</evidence>
<feature type="transmembrane region" description="Helical" evidence="9">
    <location>
        <begin position="817"/>
        <end position="833"/>
    </location>
</feature>
<evidence type="ECO:0000256" key="7">
    <source>
        <dbReference type="ARBA" id="ARBA00023136"/>
    </source>
</evidence>
<dbReference type="GO" id="GO:0015179">
    <property type="term" value="F:L-amino acid transmembrane transporter activity"/>
    <property type="evidence" value="ECO:0007669"/>
    <property type="project" value="TreeGrafter"/>
</dbReference>
<reference evidence="11 12" key="1">
    <citation type="submission" date="2021-02" db="EMBL/GenBank/DDBJ databases">
        <title>Genome assembly of Pseudopithomyces chartarum.</title>
        <authorList>
            <person name="Jauregui R."/>
            <person name="Singh J."/>
            <person name="Voisey C."/>
        </authorList>
    </citation>
    <scope>NUCLEOTIDE SEQUENCE [LARGE SCALE GENOMIC DNA]</scope>
    <source>
        <strain evidence="11 12">AGR01</strain>
    </source>
</reference>
<feature type="transmembrane region" description="Helical" evidence="9">
    <location>
        <begin position="592"/>
        <end position="612"/>
    </location>
</feature>
<dbReference type="Pfam" id="PF00026">
    <property type="entry name" value="Asp"/>
    <property type="match status" value="1"/>
</dbReference>
<keyword evidence="7 9" id="KW-0472">Membrane</keyword>
<dbReference type="SUPFAM" id="SSF50630">
    <property type="entry name" value="Acid proteases"/>
    <property type="match status" value="1"/>
</dbReference>
<keyword evidence="3" id="KW-0813">Transport</keyword>
<evidence type="ECO:0000256" key="2">
    <source>
        <dbReference type="ARBA" id="ARBA00008066"/>
    </source>
</evidence>
<dbReference type="InterPro" id="IPR013057">
    <property type="entry name" value="AA_transpt_TM"/>
</dbReference>
<feature type="transmembrane region" description="Helical" evidence="9">
    <location>
        <begin position="773"/>
        <end position="796"/>
    </location>
</feature>
<dbReference type="PANTHER" id="PTHR22950:SF458">
    <property type="entry name" value="SODIUM-COUPLED NEUTRAL AMINO ACID TRANSPORTER 11-RELATED"/>
    <property type="match status" value="1"/>
</dbReference>
<dbReference type="GO" id="GO:0016020">
    <property type="term" value="C:membrane"/>
    <property type="evidence" value="ECO:0007669"/>
    <property type="project" value="UniProtKB-SubCell"/>
</dbReference>
<evidence type="ECO:0000313" key="11">
    <source>
        <dbReference type="EMBL" id="KAK3216486.1"/>
    </source>
</evidence>
<organism evidence="11 12">
    <name type="scientific">Pseudopithomyces chartarum</name>
    <dbReference type="NCBI Taxonomy" id="1892770"/>
    <lineage>
        <taxon>Eukaryota</taxon>
        <taxon>Fungi</taxon>
        <taxon>Dikarya</taxon>
        <taxon>Ascomycota</taxon>
        <taxon>Pezizomycotina</taxon>
        <taxon>Dothideomycetes</taxon>
        <taxon>Pleosporomycetidae</taxon>
        <taxon>Pleosporales</taxon>
        <taxon>Massarineae</taxon>
        <taxon>Didymosphaeriaceae</taxon>
        <taxon>Pseudopithomyces</taxon>
    </lineage>
</organism>
<dbReference type="PROSITE" id="PS51767">
    <property type="entry name" value="PEPTIDASE_A1"/>
    <property type="match status" value="1"/>
</dbReference>
<keyword evidence="6 9" id="KW-1133">Transmembrane helix</keyword>
<feature type="transmembrane region" description="Helical" evidence="9">
    <location>
        <begin position="698"/>
        <end position="721"/>
    </location>
</feature>
<feature type="compositionally biased region" description="Low complexity" evidence="8">
    <location>
        <begin position="437"/>
        <end position="456"/>
    </location>
</feature>
<feature type="transmembrane region" description="Helical" evidence="9">
    <location>
        <begin position="733"/>
        <end position="753"/>
    </location>
</feature>
<feature type="transmembrane region" description="Helical" evidence="9">
    <location>
        <begin position="632"/>
        <end position="654"/>
    </location>
</feature>
<dbReference type="Gene3D" id="2.40.70.10">
    <property type="entry name" value="Acid Proteases"/>
    <property type="match status" value="1"/>
</dbReference>
<keyword evidence="5" id="KW-0029">Amino-acid transport</keyword>
<dbReference type="Proteomes" id="UP001280581">
    <property type="component" value="Unassembled WGS sequence"/>
</dbReference>
<evidence type="ECO:0000313" key="12">
    <source>
        <dbReference type="Proteomes" id="UP001280581"/>
    </source>
</evidence>
<accession>A0AAN6RME5</accession>
<name>A0AAN6RME5_9PLEO</name>
<keyword evidence="12" id="KW-1185">Reference proteome</keyword>
<evidence type="ECO:0000256" key="5">
    <source>
        <dbReference type="ARBA" id="ARBA00022970"/>
    </source>
</evidence>
<evidence type="ECO:0000256" key="3">
    <source>
        <dbReference type="ARBA" id="ARBA00022448"/>
    </source>
</evidence>
<keyword evidence="4 9" id="KW-0812">Transmembrane</keyword>
<feature type="transmembrane region" description="Helical" evidence="9">
    <location>
        <begin position="872"/>
        <end position="890"/>
    </location>
</feature>
<dbReference type="Pfam" id="PF01490">
    <property type="entry name" value="Aa_trans"/>
    <property type="match status" value="1"/>
</dbReference>
<evidence type="ECO:0000256" key="4">
    <source>
        <dbReference type="ARBA" id="ARBA00022692"/>
    </source>
</evidence>
<sequence length="907" mass="99617">MDHPVPSFLGTMREQERIPSLSYGYSAGASYRTPKTPGNLVLGGYDESRFDKGNGRFPFGSDSPLSLFIQSITSSDSLKGQRTTLLDDSQVAYATIDSSIPHLWLPREVCDRFEEAFGLKYDAKTDLYLIGHADRQSLLSKNASITIGLGVTSDPMNRTNIVLPYAAFDLQASAPIYTNTTYYFPIRRANKSQYRLGRTFLQEAYLIADYERREFSIHQVHYEEVMPRERIIAILPKNETSPGQVPTSPAGLGRKEIAGIAVGACVAGTMCIVLAVLLYQRWRSIQERKRMSFLVQGGHHPHMMAKGMVEVGGGAKKINQLHEDALQEMLHPPTEVSGIGRRPALISDDIESRLVELPAESVQGRNESSEAAADSDSWSIRAFDHTPLDSRFSILDSLAYDATMSESQKLLHEHFNDSGSDSGHDIQPFPARRPSPAGGVSRSRSRQSSASPAPGAHPGGRFGLPKRQSSFAQPRPDGTPRTPNRVRFEEPRRSMNGDVGGGEWVELDGEDYLEEGHNGRERVQRLPLLTGIEAPSVRVAEEAFDPEDHLENAKPRSGMRSSFMNMANSIIGAGIIGQPYAFRNAGLLTGTLLLIGLTITVDWTIQLIVINSKLSGTDSFQATVEHCFGKSGLVAISLAQWIFAFGGMVAFCVILAKASGLALISMAIIIFTVITQSFRVPAESRGQLEGSLIIRPGIFEAVGVISFAFVCHHNSLLIYGSLRTPTIDRFARVTHYSTGISLVACLVMAYFGYLTFGEKTEGNVLNNFPNDNLLVNIARLCFGLNMLTTLPLEAFVCREVMNNYWFPDEHYQPNRHMIFTGSLVLSAMILSLLTCDLGVIFELFGATSACALAYILPPLCYIKLSKRSSKTYVAMAVVAFGCVVMAISLIQTMRKMSSNEPTQAKCA</sequence>
<feature type="transmembrane region" description="Helical" evidence="9">
    <location>
        <begin position="257"/>
        <end position="279"/>
    </location>
</feature>
<proteinExistence type="inferred from homology"/>
<comment type="similarity">
    <text evidence="2">Belongs to the amino acid/polyamine transporter 2 family.</text>
</comment>
<dbReference type="AlphaFoldDB" id="A0AAN6RME5"/>
<gene>
    <name evidence="11" type="ORF">GRF29_8g3462231</name>
</gene>
<feature type="region of interest" description="Disordered" evidence="8">
    <location>
        <begin position="414"/>
        <end position="503"/>
    </location>
</feature>
<evidence type="ECO:0000256" key="6">
    <source>
        <dbReference type="ARBA" id="ARBA00022989"/>
    </source>
</evidence>
<dbReference type="PANTHER" id="PTHR22950">
    <property type="entry name" value="AMINO ACID TRANSPORTER"/>
    <property type="match status" value="1"/>
</dbReference>
<dbReference type="InterPro" id="IPR033121">
    <property type="entry name" value="PEPTIDASE_A1"/>
</dbReference>
<comment type="caution">
    <text evidence="11">The sequence shown here is derived from an EMBL/GenBank/DDBJ whole genome shotgun (WGS) entry which is preliminary data.</text>
</comment>
<evidence type="ECO:0000256" key="8">
    <source>
        <dbReference type="SAM" id="MobiDB-lite"/>
    </source>
</evidence>
<dbReference type="InterPro" id="IPR021109">
    <property type="entry name" value="Peptidase_aspartic_dom_sf"/>
</dbReference>
<feature type="domain" description="Peptidase A1" evidence="10">
    <location>
        <begin position="1"/>
        <end position="218"/>
    </location>
</feature>
<feature type="transmembrane region" description="Helical" evidence="9">
    <location>
        <begin position="661"/>
        <end position="678"/>
    </location>
</feature>
<dbReference type="EMBL" id="WVTA01000002">
    <property type="protein sequence ID" value="KAK3216486.1"/>
    <property type="molecule type" value="Genomic_DNA"/>
</dbReference>
<feature type="compositionally biased region" description="Basic and acidic residues" evidence="8">
    <location>
        <begin position="486"/>
        <end position="495"/>
    </location>
</feature>